<dbReference type="PROSITE" id="PS00150">
    <property type="entry name" value="ACYLPHOSPHATASE_1"/>
    <property type="match status" value="1"/>
</dbReference>
<evidence type="ECO:0000313" key="5">
    <source>
        <dbReference type="Proteomes" id="UP000232412"/>
    </source>
</evidence>
<dbReference type="InterPro" id="IPR036046">
    <property type="entry name" value="Acylphosphatase-like_dom_sf"/>
</dbReference>
<keyword evidence="1 4" id="KW-0378">Hydrolase</keyword>
<dbReference type="InterPro" id="IPR020456">
    <property type="entry name" value="Acylphosphatase"/>
</dbReference>
<comment type="similarity">
    <text evidence="2">Belongs to the acylphosphatase family.</text>
</comment>
<organism evidence="4 5">
    <name type="scientific">Nitrosotalea sinensis</name>
    <dbReference type="NCBI Taxonomy" id="1499975"/>
    <lineage>
        <taxon>Archaea</taxon>
        <taxon>Nitrososphaerota</taxon>
        <taxon>Nitrososphaeria</taxon>
        <taxon>Nitrosotaleales</taxon>
        <taxon>Nitrosotaleaceae</taxon>
        <taxon>Nitrosotalea</taxon>
    </lineage>
</organism>
<dbReference type="EC" id="3.6.1.7" evidence="1"/>
<sequence length="92" mass="10395">MNTKRVRILVSGKVQGVYFRQGTMETAEKNNVFGWVKNLPDNRVEAILEGEDSNVNAVIDWAQFGPAGAIVTELQVSEEKYLGEFSDFQIHY</sequence>
<reference evidence="5" key="1">
    <citation type="submission" date="2016-12" db="EMBL/GenBank/DDBJ databases">
        <authorList>
            <person name="Herbold C."/>
        </authorList>
    </citation>
    <scope>NUCLEOTIDE SEQUENCE [LARGE SCALE GENOMIC DNA]</scope>
</reference>
<dbReference type="AlphaFoldDB" id="A0A2H1EFH3"/>
<dbReference type="OrthoDB" id="6643at2157"/>
<dbReference type="PANTHER" id="PTHR47268:SF4">
    <property type="entry name" value="ACYLPHOSPHATASE"/>
    <property type="match status" value="1"/>
</dbReference>
<dbReference type="GO" id="GO:0003998">
    <property type="term" value="F:acylphosphatase activity"/>
    <property type="evidence" value="ECO:0007669"/>
    <property type="project" value="UniProtKB-EC"/>
</dbReference>
<dbReference type="EMBL" id="FRFC01000003">
    <property type="protein sequence ID" value="SHO44283.1"/>
    <property type="molecule type" value="Genomic_DNA"/>
</dbReference>
<dbReference type="SUPFAM" id="SSF54975">
    <property type="entry name" value="Acylphosphatase/BLUF domain-like"/>
    <property type="match status" value="1"/>
</dbReference>
<proteinExistence type="inferred from homology"/>
<feature type="domain" description="Acylphosphatase-like" evidence="3">
    <location>
        <begin position="5"/>
        <end position="92"/>
    </location>
</feature>
<feature type="active site" evidence="1">
    <location>
        <position position="38"/>
    </location>
</feature>
<dbReference type="Proteomes" id="UP000232412">
    <property type="component" value="Unassembled WGS sequence"/>
</dbReference>
<dbReference type="Gene3D" id="3.30.70.100">
    <property type="match status" value="1"/>
</dbReference>
<feature type="active site" evidence="1">
    <location>
        <position position="20"/>
    </location>
</feature>
<dbReference type="PROSITE" id="PS51160">
    <property type="entry name" value="ACYLPHOSPHATASE_3"/>
    <property type="match status" value="1"/>
</dbReference>
<gene>
    <name evidence="4" type="primary">acyP</name>
    <name evidence="4" type="ORF">NSIN_20293</name>
</gene>
<dbReference type="InterPro" id="IPR017968">
    <property type="entry name" value="Acylphosphatase_CS"/>
</dbReference>
<protein>
    <recommendedName>
        <fullName evidence="1">acylphosphatase</fullName>
        <ecNumber evidence="1">3.6.1.7</ecNumber>
    </recommendedName>
</protein>
<comment type="catalytic activity">
    <reaction evidence="1">
        <text>an acyl phosphate + H2O = a carboxylate + phosphate + H(+)</text>
        <dbReference type="Rhea" id="RHEA:14965"/>
        <dbReference type="ChEBI" id="CHEBI:15377"/>
        <dbReference type="ChEBI" id="CHEBI:15378"/>
        <dbReference type="ChEBI" id="CHEBI:29067"/>
        <dbReference type="ChEBI" id="CHEBI:43474"/>
        <dbReference type="ChEBI" id="CHEBI:59918"/>
        <dbReference type="EC" id="3.6.1.7"/>
    </reaction>
</comment>
<accession>A0A2H1EFH3</accession>
<evidence type="ECO:0000256" key="2">
    <source>
        <dbReference type="RuleBase" id="RU004168"/>
    </source>
</evidence>
<evidence type="ECO:0000259" key="3">
    <source>
        <dbReference type="PROSITE" id="PS51160"/>
    </source>
</evidence>
<evidence type="ECO:0000256" key="1">
    <source>
        <dbReference type="PROSITE-ProRule" id="PRU00520"/>
    </source>
</evidence>
<dbReference type="PANTHER" id="PTHR47268">
    <property type="entry name" value="ACYLPHOSPHATASE"/>
    <property type="match status" value="1"/>
</dbReference>
<dbReference type="Pfam" id="PF00708">
    <property type="entry name" value="Acylphosphatase"/>
    <property type="match status" value="1"/>
</dbReference>
<keyword evidence="5" id="KW-1185">Reference proteome</keyword>
<dbReference type="RefSeq" id="WP_101009329.1">
    <property type="nucleotide sequence ID" value="NZ_FRFC01000003.1"/>
</dbReference>
<dbReference type="InterPro" id="IPR001792">
    <property type="entry name" value="Acylphosphatase-like_dom"/>
</dbReference>
<name>A0A2H1EFH3_9ARCH</name>
<evidence type="ECO:0000313" key="4">
    <source>
        <dbReference type="EMBL" id="SHO44283.1"/>
    </source>
</evidence>